<feature type="domain" description="Reverse transcriptase" evidence="12">
    <location>
        <begin position="87"/>
        <end position="280"/>
    </location>
</feature>
<dbReference type="Pfam" id="PF08284">
    <property type="entry name" value="RVP_2"/>
    <property type="match status" value="1"/>
</dbReference>
<feature type="domain" description="CCHC-type" evidence="11">
    <location>
        <begin position="1148"/>
        <end position="1163"/>
    </location>
</feature>
<dbReference type="PROSITE" id="PS50878">
    <property type="entry name" value="RT_POL"/>
    <property type="match status" value="1"/>
</dbReference>
<protein>
    <recommendedName>
        <fullName evidence="1">RNA-directed DNA polymerase</fullName>
        <ecNumber evidence="1">2.7.7.49</ecNumber>
    </recommendedName>
</protein>
<feature type="domain" description="Integrase catalytic" evidence="13">
    <location>
        <begin position="493"/>
        <end position="669"/>
    </location>
</feature>
<evidence type="ECO:0000256" key="7">
    <source>
        <dbReference type="ARBA" id="ARBA00022918"/>
    </source>
</evidence>
<organism evidence="14 15">
    <name type="scientific">Cordylochernes scorpioides</name>
    <dbReference type="NCBI Taxonomy" id="51811"/>
    <lineage>
        <taxon>Eukaryota</taxon>
        <taxon>Metazoa</taxon>
        <taxon>Ecdysozoa</taxon>
        <taxon>Arthropoda</taxon>
        <taxon>Chelicerata</taxon>
        <taxon>Arachnida</taxon>
        <taxon>Pseudoscorpiones</taxon>
        <taxon>Cheliferoidea</taxon>
        <taxon>Chernetidae</taxon>
        <taxon>Cordylochernes</taxon>
    </lineage>
</organism>
<keyword evidence="2" id="KW-0808">Transferase</keyword>
<sequence>MHVADSAVIEDSQLCTLADCNQVETEAEHSEDPKISEFLIDDSLDESQKEKLRNLLKNYTDIFEFSKRKQFKDVNVKHRISTGDHLPTKQRPYRVAPRERQIIQDERKKDGSWRFCVDYRRLNKITKKDVYPLPRIDDTLDCLRGARFYSSMDLQSGYWQIDVEESDREKTAFITPDGLYEFKVMPFGLCNAPATFERMIDNLLKGLKWTICLCYLDDIIKAGLCLNSKKCKFGAKTITVLGHDVSENGIRPDQEKIRAVRDFATPRSLKEVRSFLGLSSYYRRFIPNYAHVAQPLNDLLKKDSAFNWNQEEQNAFEALKSALISEPALGHFDYSSPTEIHPDASNYGIGAVLVQIQKGKERAIAYASRTLNKAEKIIQPQKGNALPSFGLSINSDHMSLDSRSLLLARWALRLQEFDVTVVYKSGRKHQDADCLSRSPLEYSEDMEEDIPSIVTLQNFSEEQMNDQTIRKIADKLQNCQRRKHQPQLPSGHLQPIPVPEVAFEKVGMDLLERFPTSEGGNRWIIVCTDYLTKYEITKALPTSESMEVAKFFIEDVILKHGAPRELITDRGRNFTSSMISDLNNQCRITHRKTTAYHPQTNGLTERLNKTIADMLSMYVDVNQKDWDRILPFVTFAYNTAKQESTGFTPFFLVHGREAETPLDVLFPKLLPEDDDFIQTLGARAEEARKLARIHSMRSQDSNKHRYDAHHRNIIYQPGDLVWIFIPLRKVGYSEKLIRRYFGPYKVTRKISDVTYEVETFGNQQGRRKTKDVVHICRMKPYLNPEDQEDQLEEDPEDDSTNFQEEDIPTERTQQPQTREEISGPITRSRALRLRMRRSRRLRGLSPTELDQESEMSVKSEMEGSKSTRTSFTCLQQPRNPSAFGGKDSECPYQWLRDYDRVSRHNGWDESLCLANVIFYLEGTAKCWFENVEESLNSWPRFKEEFLKIFGDQEHFVRKAESKLKIRAERIGEPSESYIQDILNLCRQVNPAMGEVEKLAHLMKGVAEDIFQALLPVEMATVDEFSRQCRRIEDRKKKRIGVASFEILANVASISGDSDLDFESLLRKIIKEEVGKALSCKGPLTCSEQLENEVYQRAENTLAPILKRPNCPTRGYKPWHEVQDARRESKPYTSRKTDEFRTPDNIPICFHCNRPGHVVRYCRERRRQYQEARANESIECNKQGRTYYNPIFFYRPQYSRILRRTTTTSVSRIDVLPQEVHPHTQDVEGASYSVISDAFRRKLNIVMFKGPRMTLKVVNNRFVSPIGKCIVKLEISNFMQPFEFLVLSDCSHDVILGWNLLEASRAIIDCSRSEIAFSETIDDESRDSLKRFFFVEEEYIVPPKSSKMITVSTSEVAGRKSMIAEGSRKLLLDKEISIPASLITVLHGKAELWITNFSTQTSLIPSGMCVAYFSEIDECGICSIDDSQHPAENTPPCDQSSVEINIEPCIAPERAPEEKQELLKLVNHYAEIFGPVITSRKSQDSIKHCIITGDSAPIRRMPYRVSPAERRIIQNEVDKMIEADVIQPSESPWASPVVLVKKKDGSWRFCVDYRGLNKITKKDVYPLPRIDDALDCLREARMYSTMDLKTGYWQIEIDEEDREKTAFITPDGLLEFKVMPFGLYDVVVYSATFSEHLSSLGAVLKSLRKAGLRLNLRKCCFGADQIKIIGHLIDQDGVRPDYEKIKAIAEFPTPANLQQLRSFLGLSSYYRRFIKGYADISRPLNELLCKSSTFKWEEKQENSFETLKRALSSKPVLGHFDESAPTEVHCDASGFGIGAILVQIHVGRERVIAYASRTLIKAERNHSTTERECLAVVWAIGKFRPYLFGRPFKVVTAHHSLCWLANLKDPSGRLARWALRLQEYDILIAYKTGMKHRDADCLSRNPIKDKVDEMYDDFPFLSTIMNIKDEQKQDPYILKILDGLSDSTSKDNRFKIVNGILYKKNFDPNGPSLLLVVPRRLRSDILRELHDAPMAGHLGFAKTYDRVIRRYFWPGLYRSVKKYVSHCQECQRRKNGPQLPPGHLVPIPPPSRPFQKMGIDLLGRFPLSRNKKRWIIVCTDYLSKYAITKSVATGDAQGVANFLLEEVILIHGAPREIATDRSRNFQSKLIQELANCCGIIKRSTTAYHPQTNGLTERLNRTMADMLSMYVDLDQKNWDEILPFVTFAYNTAKQEATGFTPFFLVHGREVETPLDALFPYPETTDSDEYIQELETKAEVARQIARFHILKAQETKTTSNQGHCACAKDEALPWTHRTGGLGTREPFAPGVILLAHRDTTTIEEIQENDLEQMTGDLTDKNGSRPGDHLIEEPLVEAIERLLESCRTSGDHNGKGHSTDQES</sequence>
<dbReference type="PANTHER" id="PTHR37984">
    <property type="entry name" value="PROTEIN CBG26694"/>
    <property type="match status" value="1"/>
</dbReference>
<dbReference type="Pfam" id="PF17917">
    <property type="entry name" value="RT_RNaseH"/>
    <property type="match status" value="1"/>
</dbReference>
<dbReference type="InterPro" id="IPR041373">
    <property type="entry name" value="RT_RNaseH"/>
</dbReference>
<dbReference type="Gene3D" id="1.10.340.70">
    <property type="match status" value="1"/>
</dbReference>
<dbReference type="InterPro" id="IPR043128">
    <property type="entry name" value="Rev_trsase/Diguanyl_cyclase"/>
</dbReference>
<keyword evidence="5" id="KW-0255">Endonuclease</keyword>
<name>A0ABY6L5P8_9ARAC</name>
<evidence type="ECO:0000256" key="10">
    <source>
        <dbReference type="SAM" id="MobiDB-lite"/>
    </source>
</evidence>
<dbReference type="Pfam" id="PF17919">
    <property type="entry name" value="RT_RNaseH_2"/>
    <property type="match status" value="1"/>
</dbReference>
<evidence type="ECO:0000256" key="5">
    <source>
        <dbReference type="ARBA" id="ARBA00022759"/>
    </source>
</evidence>
<gene>
    <name evidence="14" type="ORF">LAZ67_13000709</name>
</gene>
<dbReference type="CDD" id="cd01647">
    <property type="entry name" value="RT_LTR"/>
    <property type="match status" value="2"/>
</dbReference>
<dbReference type="InterPro" id="IPR001878">
    <property type="entry name" value="Znf_CCHC"/>
</dbReference>
<keyword evidence="8" id="KW-0511">Multifunctional enzyme</keyword>
<dbReference type="CDD" id="cd00303">
    <property type="entry name" value="retropepsin_like"/>
    <property type="match status" value="1"/>
</dbReference>
<dbReference type="InterPro" id="IPR021109">
    <property type="entry name" value="Peptidase_aspartic_dom_sf"/>
</dbReference>
<dbReference type="Pfam" id="PF00078">
    <property type="entry name" value="RVT_1"/>
    <property type="match status" value="2"/>
</dbReference>
<dbReference type="EC" id="2.7.7.49" evidence="1"/>
<evidence type="ECO:0000313" key="15">
    <source>
        <dbReference type="Proteomes" id="UP001235939"/>
    </source>
</evidence>
<dbReference type="Pfam" id="PF22938">
    <property type="entry name" value="Integrase_p58_C"/>
    <property type="match status" value="1"/>
</dbReference>
<dbReference type="Gene3D" id="3.30.420.10">
    <property type="entry name" value="Ribonuclease H-like superfamily/Ribonuclease H"/>
    <property type="match status" value="2"/>
</dbReference>
<evidence type="ECO:0000259" key="11">
    <source>
        <dbReference type="PROSITE" id="PS50158"/>
    </source>
</evidence>
<keyword evidence="9" id="KW-0863">Zinc-finger</keyword>
<dbReference type="InterPro" id="IPR041577">
    <property type="entry name" value="RT_RNaseH_2"/>
</dbReference>
<evidence type="ECO:0000259" key="13">
    <source>
        <dbReference type="PROSITE" id="PS50994"/>
    </source>
</evidence>
<dbReference type="InterPro" id="IPR012337">
    <property type="entry name" value="RNaseH-like_sf"/>
</dbReference>
<dbReference type="Proteomes" id="UP001235939">
    <property type="component" value="Chromosome 13"/>
</dbReference>
<keyword evidence="7" id="KW-0695">RNA-directed DNA polymerase</keyword>
<dbReference type="InterPro" id="IPR001584">
    <property type="entry name" value="Integrase_cat-core"/>
</dbReference>
<dbReference type="Gene3D" id="2.40.70.10">
    <property type="entry name" value="Acid Proteases"/>
    <property type="match status" value="1"/>
</dbReference>
<dbReference type="InterPro" id="IPR054465">
    <property type="entry name" value="Integrase_p58-like_C"/>
</dbReference>
<dbReference type="Gene3D" id="3.30.70.270">
    <property type="match status" value="5"/>
</dbReference>
<feature type="compositionally biased region" description="Acidic residues" evidence="10">
    <location>
        <begin position="785"/>
        <end position="807"/>
    </location>
</feature>
<keyword evidence="3" id="KW-0548">Nucleotidyltransferase</keyword>
<dbReference type="InterPro" id="IPR041588">
    <property type="entry name" value="Integrase_H2C2"/>
</dbReference>
<accession>A0ABY6L5P8</accession>
<dbReference type="SUPFAM" id="SSF53098">
    <property type="entry name" value="Ribonuclease H-like"/>
    <property type="match status" value="2"/>
</dbReference>
<reference evidence="14 15" key="1">
    <citation type="submission" date="2022-01" db="EMBL/GenBank/DDBJ databases">
        <title>A chromosomal length assembly of Cordylochernes scorpioides.</title>
        <authorList>
            <person name="Zeh D."/>
            <person name="Zeh J."/>
        </authorList>
    </citation>
    <scope>NUCLEOTIDE SEQUENCE [LARGE SCALE GENOMIC DNA]</scope>
    <source>
        <strain evidence="14">IN4F17</strain>
        <tissue evidence="14">Whole Body</tissue>
    </source>
</reference>
<dbReference type="InterPro" id="IPR000477">
    <property type="entry name" value="RT_dom"/>
</dbReference>
<dbReference type="SUPFAM" id="SSF56672">
    <property type="entry name" value="DNA/RNA polymerases"/>
    <property type="match status" value="2"/>
</dbReference>
<keyword evidence="6" id="KW-0378">Hydrolase</keyword>
<evidence type="ECO:0000256" key="1">
    <source>
        <dbReference type="ARBA" id="ARBA00012493"/>
    </source>
</evidence>
<dbReference type="Gene3D" id="3.10.10.10">
    <property type="entry name" value="HIV Type 1 Reverse Transcriptase, subunit A, domain 1"/>
    <property type="match status" value="2"/>
</dbReference>
<keyword evidence="4" id="KW-0540">Nuclease</keyword>
<evidence type="ECO:0000256" key="3">
    <source>
        <dbReference type="ARBA" id="ARBA00022695"/>
    </source>
</evidence>
<evidence type="ECO:0000313" key="14">
    <source>
        <dbReference type="EMBL" id="UYV75601.1"/>
    </source>
</evidence>
<dbReference type="Pfam" id="PF17921">
    <property type="entry name" value="Integrase_H2C2"/>
    <property type="match status" value="1"/>
</dbReference>
<evidence type="ECO:0000256" key="8">
    <source>
        <dbReference type="ARBA" id="ARBA00023268"/>
    </source>
</evidence>
<dbReference type="CDD" id="cd09274">
    <property type="entry name" value="RNase_HI_RT_Ty3"/>
    <property type="match status" value="1"/>
</dbReference>
<dbReference type="PROSITE" id="PS50158">
    <property type="entry name" value="ZF_CCHC"/>
    <property type="match status" value="1"/>
</dbReference>
<evidence type="ECO:0000256" key="6">
    <source>
        <dbReference type="ARBA" id="ARBA00022801"/>
    </source>
</evidence>
<feature type="domain" description="Integrase catalytic" evidence="13">
    <location>
        <begin position="2028"/>
        <end position="2187"/>
    </location>
</feature>
<proteinExistence type="predicted"/>
<evidence type="ECO:0000256" key="9">
    <source>
        <dbReference type="PROSITE-ProRule" id="PRU00047"/>
    </source>
</evidence>
<feature type="compositionally biased region" description="Polar residues" evidence="10">
    <location>
        <begin position="866"/>
        <end position="879"/>
    </location>
</feature>
<dbReference type="InterPro" id="IPR050951">
    <property type="entry name" value="Retrovirus_Pol_polyprotein"/>
</dbReference>
<dbReference type="EMBL" id="CP092875">
    <property type="protein sequence ID" value="UYV75601.1"/>
    <property type="molecule type" value="Genomic_DNA"/>
</dbReference>
<keyword evidence="15" id="KW-1185">Reference proteome</keyword>
<evidence type="ECO:0000256" key="4">
    <source>
        <dbReference type="ARBA" id="ARBA00022722"/>
    </source>
</evidence>
<feature type="region of interest" description="Disordered" evidence="10">
    <location>
        <begin position="780"/>
        <end position="828"/>
    </location>
</feature>
<dbReference type="InterPro" id="IPR043502">
    <property type="entry name" value="DNA/RNA_pol_sf"/>
</dbReference>
<keyword evidence="9" id="KW-0479">Metal-binding</keyword>
<feature type="region of interest" description="Disordered" evidence="10">
    <location>
        <begin position="841"/>
        <end position="884"/>
    </location>
</feature>
<dbReference type="InterPro" id="IPR036397">
    <property type="entry name" value="RNaseH_sf"/>
</dbReference>
<dbReference type="PROSITE" id="PS50994">
    <property type="entry name" value="INTEGRASE"/>
    <property type="match status" value="2"/>
</dbReference>
<keyword evidence="9" id="KW-0862">Zinc</keyword>
<evidence type="ECO:0000256" key="2">
    <source>
        <dbReference type="ARBA" id="ARBA00022679"/>
    </source>
</evidence>
<evidence type="ECO:0000259" key="12">
    <source>
        <dbReference type="PROSITE" id="PS50878"/>
    </source>
</evidence>
<dbReference type="PANTHER" id="PTHR37984:SF5">
    <property type="entry name" value="PROTEIN NYNRIN-LIKE"/>
    <property type="match status" value="1"/>
</dbReference>
<feature type="compositionally biased region" description="Basic and acidic residues" evidence="10">
    <location>
        <begin position="855"/>
        <end position="865"/>
    </location>
</feature>